<keyword evidence="4" id="KW-0489">Methyltransferase</keyword>
<dbReference type="InterPro" id="IPR046341">
    <property type="entry name" value="SET_dom_sf"/>
</dbReference>
<dbReference type="CDD" id="cd19175">
    <property type="entry name" value="SET_ASHR3-like"/>
    <property type="match status" value="1"/>
</dbReference>
<dbReference type="GO" id="GO:0005634">
    <property type="term" value="C:nucleus"/>
    <property type="evidence" value="ECO:0007669"/>
    <property type="project" value="UniProtKB-SubCell"/>
</dbReference>
<dbReference type="PROSITE" id="PS50280">
    <property type="entry name" value="SET"/>
    <property type="match status" value="1"/>
</dbReference>
<feature type="region of interest" description="Disordered" evidence="8">
    <location>
        <begin position="1"/>
        <end position="77"/>
    </location>
</feature>
<evidence type="ECO:0000256" key="6">
    <source>
        <dbReference type="ARBA" id="ARBA00022691"/>
    </source>
</evidence>
<dbReference type="InterPro" id="IPR001214">
    <property type="entry name" value="SET_dom"/>
</dbReference>
<dbReference type="AlphaFoldDB" id="A0A0E0QPH3"/>
<keyword evidence="6" id="KW-0949">S-adenosyl-L-methionine</keyword>
<name>A0A0E0QPH3_ORYRU</name>
<reference evidence="11" key="2">
    <citation type="submission" date="2015-06" db="UniProtKB">
        <authorList>
            <consortium name="EnsemblPlants"/>
        </authorList>
    </citation>
    <scope>IDENTIFICATION</scope>
</reference>
<dbReference type="PANTHER" id="PTHR22884">
    <property type="entry name" value="SET DOMAIN PROTEINS"/>
    <property type="match status" value="1"/>
</dbReference>
<sequence length="513" mass="58778">MRRRRRGVGGEAATGREERRRRGFLTSALSLSAPAVPPLRRAPVASPLPPPRWAPAAPTVSPPRHSRSPTAPPSRRRWAHGALSISLAVPREDKEEGESATSMPYGKSTRHDKTVSETAEGGDLLWFSEKKEALYPVFRLRDLFTQAQEMREVKWTYLGFVWAGADWALYGHPPNPLLLLRPHLASFLRRLPPLRHCSLAYGLELVADPRHRRDLCLPPMPRPAKIRKKHENVFDQLIKAIKAPVDFDLPPVLKEWKSNYYVPIKRRCCSLVVRRPVNTEKCGNGVVAEEDIKKGEFVIEYVGEVIDDRTCEQRLWKMKRQGDTNFYLCEVSSNMVIDATNKGNMSRFINHSCEPNTEMQKWTVEGETRVGIFALRDIKTGEELTYDYKFVQFGADQDCHCGSSNCRKMLGITKPVNSIVLHNGNLSQDQHVRKKRKTYLENCIGEIVRLWHRRHSMYLAASIYDFNERNGIHTLLFTDATIEEFDLTEEDWDFLPDPDGPEEVFVSIELCLY</sequence>
<feature type="region of interest" description="Disordered" evidence="8">
    <location>
        <begin position="89"/>
        <end position="114"/>
    </location>
</feature>
<dbReference type="Pfam" id="PF00856">
    <property type="entry name" value="SET"/>
    <property type="match status" value="1"/>
</dbReference>
<evidence type="ECO:0000256" key="8">
    <source>
        <dbReference type="SAM" id="MobiDB-lite"/>
    </source>
</evidence>
<dbReference type="SMART" id="SM00317">
    <property type="entry name" value="SET"/>
    <property type="match status" value="1"/>
</dbReference>
<dbReference type="PROSITE" id="PS50868">
    <property type="entry name" value="POST_SET"/>
    <property type="match status" value="1"/>
</dbReference>
<evidence type="ECO:0000313" key="11">
    <source>
        <dbReference type="EnsemblPlants" id="ORUFI09G05410.1"/>
    </source>
</evidence>
<dbReference type="GO" id="GO:0008168">
    <property type="term" value="F:methyltransferase activity"/>
    <property type="evidence" value="ECO:0007669"/>
    <property type="project" value="UniProtKB-KW"/>
</dbReference>
<dbReference type="InterPro" id="IPR050777">
    <property type="entry name" value="SET2_Histone-Lys_MeTrsfase"/>
</dbReference>
<keyword evidence="12" id="KW-1185">Reference proteome</keyword>
<keyword evidence="7" id="KW-0539">Nucleus</keyword>
<evidence type="ECO:0000256" key="5">
    <source>
        <dbReference type="ARBA" id="ARBA00022679"/>
    </source>
</evidence>
<dbReference type="SMART" id="SM00508">
    <property type="entry name" value="PostSET"/>
    <property type="match status" value="1"/>
</dbReference>
<dbReference type="GO" id="GO:0032259">
    <property type="term" value="P:methylation"/>
    <property type="evidence" value="ECO:0007669"/>
    <property type="project" value="UniProtKB-KW"/>
</dbReference>
<dbReference type="STRING" id="4529.A0A0E0QPH3"/>
<dbReference type="Gene3D" id="2.170.270.10">
    <property type="entry name" value="SET domain"/>
    <property type="match status" value="1"/>
</dbReference>
<dbReference type="Gramene" id="ORUFI09G05410.1">
    <property type="protein sequence ID" value="ORUFI09G05410.1"/>
    <property type="gene ID" value="ORUFI09G05410"/>
</dbReference>
<evidence type="ECO:0000256" key="4">
    <source>
        <dbReference type="ARBA" id="ARBA00022603"/>
    </source>
</evidence>
<dbReference type="eggNOG" id="KOG1081">
    <property type="taxonomic scope" value="Eukaryota"/>
</dbReference>
<keyword evidence="3" id="KW-0158">Chromosome</keyword>
<reference evidence="12" key="1">
    <citation type="submission" date="2013-06" db="EMBL/GenBank/DDBJ databases">
        <authorList>
            <person name="Zhao Q."/>
        </authorList>
    </citation>
    <scope>NUCLEOTIDE SEQUENCE</scope>
    <source>
        <strain evidence="12">cv. W1943</strain>
    </source>
</reference>
<feature type="domain" description="Post-SET" evidence="10">
    <location>
        <begin position="395"/>
        <end position="411"/>
    </location>
</feature>
<evidence type="ECO:0000256" key="3">
    <source>
        <dbReference type="ARBA" id="ARBA00022454"/>
    </source>
</evidence>
<dbReference type="EnsemblPlants" id="ORUFI09G05410.1">
    <property type="protein sequence ID" value="ORUFI09G05410.1"/>
    <property type="gene ID" value="ORUFI09G05410"/>
</dbReference>
<accession>A0A0E0QPH3</accession>
<dbReference type="SUPFAM" id="SSF82199">
    <property type="entry name" value="SET domain"/>
    <property type="match status" value="1"/>
</dbReference>
<organism evidence="11 12">
    <name type="scientific">Oryza rufipogon</name>
    <name type="common">Brownbeard rice</name>
    <name type="synonym">Asian wild rice</name>
    <dbReference type="NCBI Taxonomy" id="4529"/>
    <lineage>
        <taxon>Eukaryota</taxon>
        <taxon>Viridiplantae</taxon>
        <taxon>Streptophyta</taxon>
        <taxon>Embryophyta</taxon>
        <taxon>Tracheophyta</taxon>
        <taxon>Spermatophyta</taxon>
        <taxon>Magnoliopsida</taxon>
        <taxon>Liliopsida</taxon>
        <taxon>Poales</taxon>
        <taxon>Poaceae</taxon>
        <taxon>BOP clade</taxon>
        <taxon>Oryzoideae</taxon>
        <taxon>Oryzeae</taxon>
        <taxon>Oryzinae</taxon>
        <taxon>Oryza</taxon>
    </lineage>
</organism>
<evidence type="ECO:0000259" key="10">
    <source>
        <dbReference type="PROSITE" id="PS50868"/>
    </source>
</evidence>
<comment type="subcellular location">
    <subcellularLocation>
        <location evidence="2">Chromosome</location>
    </subcellularLocation>
    <subcellularLocation>
        <location evidence="1">Nucleus</location>
    </subcellularLocation>
</comment>
<evidence type="ECO:0000256" key="7">
    <source>
        <dbReference type="ARBA" id="ARBA00023242"/>
    </source>
</evidence>
<keyword evidence="5" id="KW-0808">Transferase</keyword>
<dbReference type="GO" id="GO:0005694">
    <property type="term" value="C:chromosome"/>
    <property type="evidence" value="ECO:0007669"/>
    <property type="project" value="UniProtKB-SubCell"/>
</dbReference>
<dbReference type="InterPro" id="IPR025787">
    <property type="entry name" value="Hist-Lys_N-MeTrfase_SET2_plant"/>
</dbReference>
<dbReference type="Proteomes" id="UP000008022">
    <property type="component" value="Unassembled WGS sequence"/>
</dbReference>
<dbReference type="PROSITE" id="PS51578">
    <property type="entry name" value="SAM_MT43_SET2_2"/>
    <property type="match status" value="1"/>
</dbReference>
<evidence type="ECO:0000256" key="2">
    <source>
        <dbReference type="ARBA" id="ARBA00004286"/>
    </source>
</evidence>
<evidence type="ECO:0000259" key="9">
    <source>
        <dbReference type="PROSITE" id="PS50280"/>
    </source>
</evidence>
<dbReference type="InterPro" id="IPR003616">
    <property type="entry name" value="Post-SET_dom"/>
</dbReference>
<evidence type="ECO:0000256" key="1">
    <source>
        <dbReference type="ARBA" id="ARBA00004123"/>
    </source>
</evidence>
<evidence type="ECO:0008006" key="13">
    <source>
        <dbReference type="Google" id="ProtNLM"/>
    </source>
</evidence>
<feature type="domain" description="SET" evidence="9">
    <location>
        <begin position="269"/>
        <end position="389"/>
    </location>
</feature>
<proteinExistence type="predicted"/>
<evidence type="ECO:0000313" key="12">
    <source>
        <dbReference type="Proteomes" id="UP000008022"/>
    </source>
</evidence>
<feature type="compositionally biased region" description="Low complexity" evidence="8">
    <location>
        <begin position="31"/>
        <end position="45"/>
    </location>
</feature>
<dbReference type="HOGENOM" id="CLU_020840_1_1_1"/>
<protein>
    <recommendedName>
        <fullName evidence="13">Histone-lysine N-methyltransferase</fullName>
    </recommendedName>
</protein>
<dbReference type="InterPro" id="IPR047893">
    <property type="entry name" value="ASHR3-like_SET"/>
</dbReference>